<keyword evidence="3 12" id="KW-0963">Cytoplasm</keyword>
<evidence type="ECO:0000256" key="2">
    <source>
        <dbReference type="ARBA" id="ARBA00022485"/>
    </source>
</evidence>
<evidence type="ECO:0000313" key="15">
    <source>
        <dbReference type="Proteomes" id="UP000006919"/>
    </source>
</evidence>
<dbReference type="NCBIfam" id="TIGR00048">
    <property type="entry name" value="rRNA_mod_RlmN"/>
    <property type="match status" value="1"/>
</dbReference>
<feature type="active site" description="S-methylcysteine intermediate" evidence="12">
    <location>
        <position position="339"/>
    </location>
</feature>
<keyword evidence="4 12" id="KW-0698">rRNA processing</keyword>
<dbReference type="Gene3D" id="3.20.20.70">
    <property type="entry name" value="Aldolase class I"/>
    <property type="match status" value="1"/>
</dbReference>
<proteinExistence type="inferred from homology"/>
<evidence type="ECO:0000256" key="3">
    <source>
        <dbReference type="ARBA" id="ARBA00022490"/>
    </source>
</evidence>
<dbReference type="GO" id="GO:0002935">
    <property type="term" value="F:tRNA (adenine(37)-C2)-methyltransferase activity"/>
    <property type="evidence" value="ECO:0007669"/>
    <property type="project" value="UniProtKB-UniRule"/>
</dbReference>
<gene>
    <name evidence="12" type="primary">rlmN</name>
    <name evidence="14" type="ordered locus">Rumal_1814</name>
</gene>
<comment type="similarity">
    <text evidence="12">Belongs to the radical SAM superfamily. RlmN family.</text>
</comment>
<dbReference type="eggNOG" id="COG0820">
    <property type="taxonomic scope" value="Bacteria"/>
</dbReference>
<dbReference type="FunFam" id="3.20.20.70:FF:000014">
    <property type="entry name" value="Probable dual-specificity RNA methyltransferase RlmN"/>
    <property type="match status" value="1"/>
</dbReference>
<feature type="domain" description="Radical SAM core" evidence="13">
    <location>
        <begin position="105"/>
        <end position="334"/>
    </location>
</feature>
<dbReference type="KEGG" id="ral:Rumal_1814"/>
<keyword evidence="5 12" id="KW-0489">Methyltransferase</keyword>
<dbReference type="EMBL" id="CP002403">
    <property type="protein sequence ID" value="ADU22312.1"/>
    <property type="molecule type" value="Genomic_DNA"/>
</dbReference>
<evidence type="ECO:0000256" key="6">
    <source>
        <dbReference type="ARBA" id="ARBA00022679"/>
    </source>
</evidence>
<evidence type="ECO:0000256" key="11">
    <source>
        <dbReference type="ARBA" id="ARBA00023014"/>
    </source>
</evidence>
<dbReference type="InterPro" id="IPR040072">
    <property type="entry name" value="Methyltransferase_A"/>
</dbReference>
<dbReference type="EC" id="2.1.1.192" evidence="12"/>
<name>E6UA90_RUMA7</name>
<reference evidence="14 15" key="1">
    <citation type="journal article" date="2011" name="J. Bacteriol.">
        <title>Complete genome of the cellulolytic ruminal bacterium Ruminococcus albus 7.</title>
        <authorList>
            <person name="Suen G."/>
            <person name="Stevenson D.M."/>
            <person name="Bruce D.C."/>
            <person name="Chertkov O."/>
            <person name="Copeland A."/>
            <person name="Cheng J.F."/>
            <person name="Detter C."/>
            <person name="Detter J.C."/>
            <person name="Goodwin L.A."/>
            <person name="Han C.S."/>
            <person name="Hauser L.J."/>
            <person name="Ivanova N.N."/>
            <person name="Kyrpides N.C."/>
            <person name="Land M.L."/>
            <person name="Lapidus A."/>
            <person name="Lucas S."/>
            <person name="Ovchinnikova G."/>
            <person name="Pitluck S."/>
            <person name="Tapia R."/>
            <person name="Woyke T."/>
            <person name="Boyum J."/>
            <person name="Mead D."/>
            <person name="Weimer P.J."/>
        </authorList>
    </citation>
    <scope>NUCLEOTIDE SEQUENCE [LARGE SCALE GENOMIC DNA]</scope>
    <source>
        <strain evidence="15">ATCC 27210 / DSM 20455 / JCM 14654 / NCDO 2250 / 7</strain>
    </source>
</reference>
<dbReference type="GO" id="GO:0070475">
    <property type="term" value="P:rRNA base methylation"/>
    <property type="evidence" value="ECO:0007669"/>
    <property type="project" value="UniProtKB-UniRule"/>
</dbReference>
<dbReference type="GO" id="GO:0005737">
    <property type="term" value="C:cytoplasm"/>
    <property type="evidence" value="ECO:0007669"/>
    <property type="project" value="UniProtKB-SubCell"/>
</dbReference>
<dbReference type="PIRSF" id="PIRSF006004">
    <property type="entry name" value="CHP00048"/>
    <property type="match status" value="1"/>
</dbReference>
<keyword evidence="8 12" id="KW-0819">tRNA processing</keyword>
<feature type="binding site" evidence="12">
    <location>
        <begin position="221"/>
        <end position="223"/>
    </location>
    <ligand>
        <name>S-adenosyl-L-methionine</name>
        <dbReference type="ChEBI" id="CHEBI:59789"/>
    </ligand>
</feature>
<evidence type="ECO:0000256" key="9">
    <source>
        <dbReference type="ARBA" id="ARBA00022723"/>
    </source>
</evidence>
<dbReference type="Gene3D" id="1.10.150.530">
    <property type="match status" value="1"/>
</dbReference>
<evidence type="ECO:0000256" key="5">
    <source>
        <dbReference type="ARBA" id="ARBA00022603"/>
    </source>
</evidence>
<dbReference type="SFLD" id="SFLDG01062">
    <property type="entry name" value="methyltransferase_(Class_A)"/>
    <property type="match status" value="1"/>
</dbReference>
<evidence type="ECO:0000256" key="4">
    <source>
        <dbReference type="ARBA" id="ARBA00022552"/>
    </source>
</evidence>
<feature type="binding site" evidence="12">
    <location>
        <position position="297"/>
    </location>
    <ligand>
        <name>S-adenosyl-L-methionine</name>
        <dbReference type="ChEBI" id="CHEBI:59789"/>
    </ligand>
</feature>
<dbReference type="GO" id="GO:0070040">
    <property type="term" value="F:rRNA (adenine(2503)-C2-)-methyltransferase activity"/>
    <property type="evidence" value="ECO:0007669"/>
    <property type="project" value="UniProtKB-UniRule"/>
</dbReference>
<keyword evidence="12" id="KW-1015">Disulfide bond</keyword>
<dbReference type="SFLD" id="SFLDF00275">
    <property type="entry name" value="adenosine_C2_methyltransferase"/>
    <property type="match status" value="1"/>
</dbReference>
<dbReference type="HOGENOM" id="CLU_029101_0_1_9"/>
<keyword evidence="10 12" id="KW-0408">Iron</keyword>
<dbReference type="PANTHER" id="PTHR30544:SF5">
    <property type="entry name" value="RADICAL SAM CORE DOMAIN-CONTAINING PROTEIN"/>
    <property type="match status" value="1"/>
</dbReference>
<organism evidence="14 15">
    <name type="scientific">Ruminococcus albus (strain ATCC 27210 / DSM 20455 / JCM 14654 / NCDO 2250 / 7)</name>
    <dbReference type="NCBI Taxonomy" id="697329"/>
    <lineage>
        <taxon>Bacteria</taxon>
        <taxon>Bacillati</taxon>
        <taxon>Bacillota</taxon>
        <taxon>Clostridia</taxon>
        <taxon>Eubacteriales</taxon>
        <taxon>Oscillospiraceae</taxon>
        <taxon>Ruminococcus</taxon>
    </lineage>
</organism>
<dbReference type="GO" id="GO:0051539">
    <property type="term" value="F:4 iron, 4 sulfur cluster binding"/>
    <property type="evidence" value="ECO:0007669"/>
    <property type="project" value="UniProtKB-UniRule"/>
</dbReference>
<keyword evidence="7 12" id="KW-0949">S-adenosyl-L-methionine</keyword>
<dbReference type="SFLD" id="SFLDS00029">
    <property type="entry name" value="Radical_SAM"/>
    <property type="match status" value="1"/>
</dbReference>
<comment type="cofactor">
    <cofactor evidence="12">
        <name>[4Fe-4S] cluster</name>
        <dbReference type="ChEBI" id="CHEBI:49883"/>
    </cofactor>
    <text evidence="12">Binds 1 [4Fe-4S] cluster. The cluster is coordinated with 3 cysteines and an exchangeable S-adenosyl-L-methionine.</text>
</comment>
<dbReference type="RefSeq" id="WP_013498476.1">
    <property type="nucleotide sequence ID" value="NC_014833.1"/>
</dbReference>
<evidence type="ECO:0000256" key="1">
    <source>
        <dbReference type="ARBA" id="ARBA00004496"/>
    </source>
</evidence>
<feature type="binding site" evidence="12">
    <location>
        <position position="119"/>
    </location>
    <ligand>
        <name>[4Fe-4S] cluster</name>
        <dbReference type="ChEBI" id="CHEBI:49883"/>
        <note>4Fe-4S-S-AdoMet</note>
    </ligand>
</feature>
<dbReference type="GO" id="GO:0046872">
    <property type="term" value="F:metal ion binding"/>
    <property type="evidence" value="ECO:0007669"/>
    <property type="project" value="UniProtKB-KW"/>
</dbReference>
<evidence type="ECO:0000256" key="7">
    <source>
        <dbReference type="ARBA" id="ARBA00022691"/>
    </source>
</evidence>
<comment type="catalytic activity">
    <reaction evidence="12">
        <text>adenosine(37) in tRNA + 2 reduced [2Fe-2S]-[ferredoxin] + 2 S-adenosyl-L-methionine = 2-methyladenosine(37) in tRNA + 5'-deoxyadenosine + L-methionine + 2 oxidized [2Fe-2S]-[ferredoxin] + S-adenosyl-L-homocysteine</text>
        <dbReference type="Rhea" id="RHEA:43332"/>
        <dbReference type="Rhea" id="RHEA-COMP:10000"/>
        <dbReference type="Rhea" id="RHEA-COMP:10001"/>
        <dbReference type="Rhea" id="RHEA-COMP:10162"/>
        <dbReference type="Rhea" id="RHEA-COMP:10485"/>
        <dbReference type="ChEBI" id="CHEBI:17319"/>
        <dbReference type="ChEBI" id="CHEBI:33737"/>
        <dbReference type="ChEBI" id="CHEBI:33738"/>
        <dbReference type="ChEBI" id="CHEBI:57844"/>
        <dbReference type="ChEBI" id="CHEBI:57856"/>
        <dbReference type="ChEBI" id="CHEBI:59789"/>
        <dbReference type="ChEBI" id="CHEBI:74411"/>
        <dbReference type="ChEBI" id="CHEBI:74497"/>
        <dbReference type="EC" id="2.1.1.192"/>
    </reaction>
</comment>
<keyword evidence="6 12" id="KW-0808">Transferase</keyword>
<feature type="active site" description="Proton acceptor" evidence="12">
    <location>
        <position position="99"/>
    </location>
</feature>
<evidence type="ECO:0000256" key="8">
    <source>
        <dbReference type="ARBA" id="ARBA00022694"/>
    </source>
</evidence>
<dbReference type="PROSITE" id="PS51918">
    <property type="entry name" value="RADICAL_SAM"/>
    <property type="match status" value="1"/>
</dbReference>
<accession>E6UA90</accession>
<dbReference type="GO" id="GO:0030488">
    <property type="term" value="P:tRNA methylation"/>
    <property type="evidence" value="ECO:0007669"/>
    <property type="project" value="UniProtKB-UniRule"/>
</dbReference>
<evidence type="ECO:0000256" key="10">
    <source>
        <dbReference type="ARBA" id="ARBA00023004"/>
    </source>
</evidence>
<comment type="catalytic activity">
    <reaction evidence="12">
        <text>adenosine(2503) in 23S rRNA + 2 reduced [2Fe-2S]-[ferredoxin] + 2 S-adenosyl-L-methionine = 2-methyladenosine(2503) in 23S rRNA + 5'-deoxyadenosine + L-methionine + 2 oxidized [2Fe-2S]-[ferredoxin] + S-adenosyl-L-homocysteine</text>
        <dbReference type="Rhea" id="RHEA:42916"/>
        <dbReference type="Rhea" id="RHEA-COMP:10000"/>
        <dbReference type="Rhea" id="RHEA-COMP:10001"/>
        <dbReference type="Rhea" id="RHEA-COMP:10152"/>
        <dbReference type="Rhea" id="RHEA-COMP:10282"/>
        <dbReference type="ChEBI" id="CHEBI:17319"/>
        <dbReference type="ChEBI" id="CHEBI:33737"/>
        <dbReference type="ChEBI" id="CHEBI:33738"/>
        <dbReference type="ChEBI" id="CHEBI:57844"/>
        <dbReference type="ChEBI" id="CHEBI:57856"/>
        <dbReference type="ChEBI" id="CHEBI:59789"/>
        <dbReference type="ChEBI" id="CHEBI:74411"/>
        <dbReference type="ChEBI" id="CHEBI:74497"/>
        <dbReference type="EC" id="2.1.1.192"/>
    </reaction>
</comment>
<dbReference type="PANTHER" id="PTHR30544">
    <property type="entry name" value="23S RRNA METHYLTRANSFERASE"/>
    <property type="match status" value="1"/>
</dbReference>
<dbReference type="Proteomes" id="UP000006919">
    <property type="component" value="Chromosome"/>
</dbReference>
<comment type="caution">
    <text evidence="12">Lacks conserved residue(s) required for the propagation of feature annotation.</text>
</comment>
<evidence type="ECO:0000259" key="13">
    <source>
        <dbReference type="PROSITE" id="PS51918"/>
    </source>
</evidence>
<dbReference type="InterPro" id="IPR013785">
    <property type="entry name" value="Aldolase_TIM"/>
</dbReference>
<keyword evidence="11 12" id="KW-0411">Iron-sulfur</keyword>
<dbReference type="GO" id="GO:0000049">
    <property type="term" value="F:tRNA binding"/>
    <property type="evidence" value="ECO:0007669"/>
    <property type="project" value="UniProtKB-UniRule"/>
</dbReference>
<keyword evidence="9 12" id="KW-0479">Metal-binding</keyword>
<dbReference type="OrthoDB" id="9793973at2"/>
<dbReference type="Pfam" id="PF04055">
    <property type="entry name" value="Radical_SAM"/>
    <property type="match status" value="1"/>
</dbReference>
<dbReference type="InterPro" id="IPR058240">
    <property type="entry name" value="rSAM_sf"/>
</dbReference>
<feature type="binding site" evidence="12">
    <location>
        <begin position="166"/>
        <end position="167"/>
    </location>
    <ligand>
        <name>S-adenosyl-L-methionine</name>
        <dbReference type="ChEBI" id="CHEBI:59789"/>
    </ligand>
</feature>
<keyword evidence="2 12" id="KW-0004">4Fe-4S</keyword>
<feature type="binding site" evidence="12">
    <location>
        <position position="123"/>
    </location>
    <ligand>
        <name>[4Fe-4S] cluster</name>
        <dbReference type="ChEBI" id="CHEBI:49883"/>
        <note>4Fe-4S-S-AdoMet</note>
    </ligand>
</feature>
<dbReference type="GO" id="GO:0019843">
    <property type="term" value="F:rRNA binding"/>
    <property type="evidence" value="ECO:0007669"/>
    <property type="project" value="UniProtKB-UniRule"/>
</dbReference>
<dbReference type="SUPFAM" id="SSF102114">
    <property type="entry name" value="Radical SAM enzymes"/>
    <property type="match status" value="1"/>
</dbReference>
<protein>
    <recommendedName>
        <fullName evidence="12">Probable dual-specificity RNA methyltransferase RlmN</fullName>
        <ecNumber evidence="12">2.1.1.192</ecNumber>
    </recommendedName>
    <alternativeName>
        <fullName evidence="12">23S rRNA (adenine(2503)-C(2))-methyltransferase</fullName>
    </alternativeName>
    <alternativeName>
        <fullName evidence="12">23S rRNA m2A2503 methyltransferase</fullName>
    </alternativeName>
    <alternativeName>
        <fullName evidence="12">Ribosomal RNA large subunit methyltransferase N</fullName>
    </alternativeName>
    <alternativeName>
        <fullName evidence="12">tRNA (adenine(37)-C(2))-methyltransferase</fullName>
    </alternativeName>
    <alternativeName>
        <fullName evidence="12">tRNA m2A37 methyltransferase</fullName>
    </alternativeName>
</protein>
<evidence type="ECO:0000256" key="12">
    <source>
        <dbReference type="HAMAP-Rule" id="MF_01849"/>
    </source>
</evidence>
<comment type="function">
    <text evidence="12">Specifically methylates position 2 of adenine 2503 in 23S rRNA and position 2 of adenine 37 in tRNAs.</text>
</comment>
<dbReference type="Pfam" id="PF21016">
    <property type="entry name" value="RlmN_N"/>
    <property type="match status" value="1"/>
</dbReference>
<dbReference type="AlphaFoldDB" id="E6UA90"/>
<feature type="binding site" evidence="12">
    <location>
        <position position="126"/>
    </location>
    <ligand>
        <name>[4Fe-4S] cluster</name>
        <dbReference type="ChEBI" id="CHEBI:49883"/>
        <note>4Fe-4S-S-AdoMet</note>
    </ligand>
</feature>
<dbReference type="STRING" id="697329.Rumal_1814"/>
<dbReference type="InterPro" id="IPR048641">
    <property type="entry name" value="RlmN_N"/>
</dbReference>
<sequence>MVSYDEDGKIDILGLLPEELEEQILLCGEKKFRAKQIFEWLHVKRVDSFDKMTNLSVQLREKLKKIFCLKSLFIVKRLESNTDNTVKYLYRLPDGNHVETVIMEYNYGNTVCVSTQVGCKMGCRFCASTIAGYKRDLASSEILLQIYEAARDSGRKITGAVLMGIGEPMDNFDNVVNFLKVLSCEQGTNMSLRHVSVSTCGIVPRIYELAEMKLGITLSVSLHASNNKARSEIMPVNNRYDIGELMTACRYYFKVTGRRISFEYALIDGHNDKQSDAEELAALLKNFVCHVNIIPVNKIKERNYRSDRKAADRFRQRLEKLGLNATVRRTLGSDIDAACGQLRREYEI</sequence>
<comment type="subcellular location">
    <subcellularLocation>
        <location evidence="1 12">Cytoplasm</location>
    </subcellularLocation>
</comment>
<dbReference type="InterPro" id="IPR027492">
    <property type="entry name" value="RNA_MTrfase_RlmN"/>
</dbReference>
<dbReference type="HAMAP" id="MF_01849">
    <property type="entry name" value="RNA_methyltr_RlmN"/>
    <property type="match status" value="1"/>
</dbReference>
<dbReference type="InterPro" id="IPR004383">
    <property type="entry name" value="rRNA_lsu_MTrfase_RlmN/Cfr"/>
</dbReference>
<feature type="binding site" evidence="12">
    <location>
        <position position="198"/>
    </location>
    <ligand>
        <name>S-adenosyl-L-methionine</name>
        <dbReference type="ChEBI" id="CHEBI:59789"/>
    </ligand>
</feature>
<comment type="miscellaneous">
    <text evidence="12">Reaction proceeds by a ping-pong mechanism involving intermediate methylation of a conserved cysteine residue.</text>
</comment>
<evidence type="ECO:0000313" key="14">
    <source>
        <dbReference type="EMBL" id="ADU22312.1"/>
    </source>
</evidence>
<dbReference type="InterPro" id="IPR007197">
    <property type="entry name" value="rSAM"/>
</dbReference>